<feature type="non-terminal residue" evidence="1">
    <location>
        <position position="1"/>
    </location>
</feature>
<dbReference type="EMBL" id="BKCJ011861798">
    <property type="protein sequence ID" value="GFD59164.1"/>
    <property type="molecule type" value="Genomic_DNA"/>
</dbReference>
<proteinExistence type="predicted"/>
<protein>
    <submittedName>
        <fullName evidence="1">Uncharacterized protein</fullName>
    </submittedName>
</protein>
<name>A0A699XT23_TANCI</name>
<dbReference type="AlphaFoldDB" id="A0A699XT23"/>
<sequence length="65" mass="6270">APDGTVKVSVSLVTAKKLLTAAPFRVTPVAVAKLVPATVTTVPTGPLAGVKLAMVGAGATGAKTT</sequence>
<comment type="caution">
    <text evidence="1">The sequence shown here is derived from an EMBL/GenBank/DDBJ whole genome shotgun (WGS) entry which is preliminary data.</text>
</comment>
<feature type="non-terminal residue" evidence="1">
    <location>
        <position position="65"/>
    </location>
</feature>
<reference evidence="1" key="1">
    <citation type="journal article" date="2019" name="Sci. Rep.">
        <title>Draft genome of Tanacetum cinerariifolium, the natural source of mosquito coil.</title>
        <authorList>
            <person name="Yamashiro T."/>
            <person name="Shiraishi A."/>
            <person name="Satake H."/>
            <person name="Nakayama K."/>
        </authorList>
    </citation>
    <scope>NUCLEOTIDE SEQUENCE</scope>
</reference>
<evidence type="ECO:0000313" key="1">
    <source>
        <dbReference type="EMBL" id="GFD59164.1"/>
    </source>
</evidence>
<gene>
    <name evidence="1" type="ORF">Tci_931133</name>
</gene>
<organism evidence="1">
    <name type="scientific">Tanacetum cinerariifolium</name>
    <name type="common">Dalmatian daisy</name>
    <name type="synonym">Chrysanthemum cinerariifolium</name>
    <dbReference type="NCBI Taxonomy" id="118510"/>
    <lineage>
        <taxon>Eukaryota</taxon>
        <taxon>Viridiplantae</taxon>
        <taxon>Streptophyta</taxon>
        <taxon>Embryophyta</taxon>
        <taxon>Tracheophyta</taxon>
        <taxon>Spermatophyta</taxon>
        <taxon>Magnoliopsida</taxon>
        <taxon>eudicotyledons</taxon>
        <taxon>Gunneridae</taxon>
        <taxon>Pentapetalae</taxon>
        <taxon>asterids</taxon>
        <taxon>campanulids</taxon>
        <taxon>Asterales</taxon>
        <taxon>Asteraceae</taxon>
        <taxon>Asteroideae</taxon>
        <taxon>Anthemideae</taxon>
        <taxon>Anthemidinae</taxon>
        <taxon>Tanacetum</taxon>
    </lineage>
</organism>
<accession>A0A699XT23</accession>